<dbReference type="Pfam" id="PF13469">
    <property type="entry name" value="Sulfotransfer_3"/>
    <property type="match status" value="1"/>
</dbReference>
<sequence>MVTYLRSGSTLTADIIEQSNDVFYVYEPLHSFPQQIYYTETQICNISTGDCRHPENELEDPNVVKINLFNILTCQFGNLTQRIYFDMRFHAKRSKAMNQYDKCRNNETHDICIEQLEKLCHQKPIKSVKEIRITMEIANWLMGVIPNLKIIHLLRDPRGMLASQKSGHFIIDNAPTVAKAACNRFQRDVLVTHKMSKIYPGRIKLIVYEEIAENPVQTLNKLYDFLGLTVSQNITNYVLNITRSGKENNGYYNVVRSDSVKTAYKWRSNLNWQTVQQIDTECKEFYELTGFKAFKNELNYQDTSFKTRDDTVY</sequence>
<protein>
    <recommendedName>
        <fullName evidence="3">Sulfotransferase</fullName>
    </recommendedName>
</protein>
<dbReference type="PANTHER" id="PTHR10704">
    <property type="entry name" value="CARBOHYDRATE SULFOTRANSFERASE"/>
    <property type="match status" value="1"/>
</dbReference>
<dbReference type="InterPro" id="IPR027417">
    <property type="entry name" value="P-loop_NTPase"/>
</dbReference>
<evidence type="ECO:0008006" key="3">
    <source>
        <dbReference type="Google" id="ProtNLM"/>
    </source>
</evidence>
<dbReference type="EMBL" id="JARBDR010000793">
    <property type="protein sequence ID" value="KAJ8306999.1"/>
    <property type="molecule type" value="Genomic_DNA"/>
</dbReference>
<accession>A0ABQ9EP53</accession>
<evidence type="ECO:0000313" key="2">
    <source>
        <dbReference type="Proteomes" id="UP001217089"/>
    </source>
</evidence>
<comment type="caution">
    <text evidence="1">The sequence shown here is derived from an EMBL/GenBank/DDBJ whole genome shotgun (WGS) entry which is preliminary data.</text>
</comment>
<organism evidence="1 2">
    <name type="scientific">Tegillarca granosa</name>
    <name type="common">Malaysian cockle</name>
    <name type="synonym">Anadara granosa</name>
    <dbReference type="NCBI Taxonomy" id="220873"/>
    <lineage>
        <taxon>Eukaryota</taxon>
        <taxon>Metazoa</taxon>
        <taxon>Spiralia</taxon>
        <taxon>Lophotrochozoa</taxon>
        <taxon>Mollusca</taxon>
        <taxon>Bivalvia</taxon>
        <taxon>Autobranchia</taxon>
        <taxon>Pteriomorphia</taxon>
        <taxon>Arcoida</taxon>
        <taxon>Arcoidea</taxon>
        <taxon>Arcidae</taxon>
        <taxon>Tegillarca</taxon>
    </lineage>
</organism>
<dbReference type="Proteomes" id="UP001217089">
    <property type="component" value="Unassembled WGS sequence"/>
</dbReference>
<evidence type="ECO:0000313" key="1">
    <source>
        <dbReference type="EMBL" id="KAJ8306999.1"/>
    </source>
</evidence>
<name>A0ABQ9EP53_TEGGR</name>
<gene>
    <name evidence="1" type="ORF">KUTeg_015083</name>
</gene>
<keyword evidence="2" id="KW-1185">Reference proteome</keyword>
<dbReference type="PANTHER" id="PTHR10704:SF44">
    <property type="entry name" value="LD35051P-RELATED"/>
    <property type="match status" value="1"/>
</dbReference>
<dbReference type="InterPro" id="IPR051135">
    <property type="entry name" value="Gal/GlcNAc/GalNAc_ST"/>
</dbReference>
<proteinExistence type="predicted"/>
<dbReference type="SUPFAM" id="SSF52540">
    <property type="entry name" value="P-loop containing nucleoside triphosphate hydrolases"/>
    <property type="match status" value="1"/>
</dbReference>
<dbReference type="Gene3D" id="3.40.50.300">
    <property type="entry name" value="P-loop containing nucleotide triphosphate hydrolases"/>
    <property type="match status" value="1"/>
</dbReference>
<reference evidence="1 2" key="1">
    <citation type="submission" date="2022-12" db="EMBL/GenBank/DDBJ databases">
        <title>Chromosome-level genome of Tegillarca granosa.</title>
        <authorList>
            <person name="Kim J."/>
        </authorList>
    </citation>
    <scope>NUCLEOTIDE SEQUENCE [LARGE SCALE GENOMIC DNA]</scope>
    <source>
        <strain evidence="1">Teg-2019</strain>
        <tissue evidence="1">Adductor muscle</tissue>
    </source>
</reference>